<proteinExistence type="predicted"/>
<name>T1FDB1_HELRO</name>
<sequence length="245" mass="28399">MLDEGRKCSRQPHIHEIAATAKSIIEPPRLETQERFRFSQRKQNIDETPTEYMSALRQLALTCDFVADATAPENRRLRDKFIFGLASQNIQADLLTRRDLDVKNVVTFTERYIRTHKTAEILQGKEIINSLKQGSEGREKKQWICKFMDAKCYNCGLNGHKAKVCKKLSSKREKNQLKQKNWTMAKTVKEEFGMRLCLKKCHFGAPSVNYLGHIIDKNRLHTAPDKVEAVKKAPNQKMSMNYDHF</sequence>
<dbReference type="InterPro" id="IPR043502">
    <property type="entry name" value="DNA/RNA_pol_sf"/>
</dbReference>
<dbReference type="PANTHER" id="PTHR37984">
    <property type="entry name" value="PROTEIN CBG26694"/>
    <property type="match status" value="1"/>
</dbReference>
<dbReference type="HOGENOM" id="CLU_1134622_0_0_1"/>
<dbReference type="GO" id="GO:0003676">
    <property type="term" value="F:nucleic acid binding"/>
    <property type="evidence" value="ECO:0007669"/>
    <property type="project" value="InterPro"/>
</dbReference>
<keyword evidence="5" id="KW-1185">Reference proteome</keyword>
<dbReference type="EMBL" id="AMQM01006463">
    <property type="status" value="NOT_ANNOTATED_CDS"/>
    <property type="molecule type" value="Genomic_DNA"/>
</dbReference>
<dbReference type="EMBL" id="KB097456">
    <property type="protein sequence ID" value="ESN97076.1"/>
    <property type="molecule type" value="Genomic_DNA"/>
</dbReference>
<dbReference type="KEGG" id="hro:HELRODRAFT_178525"/>
<dbReference type="EnsemblMetazoa" id="HelroT178525">
    <property type="protein sequence ID" value="HelroP178525"/>
    <property type="gene ID" value="HelroG178525"/>
</dbReference>
<evidence type="ECO:0000313" key="5">
    <source>
        <dbReference type="Proteomes" id="UP000015101"/>
    </source>
</evidence>
<evidence type="ECO:0000313" key="3">
    <source>
        <dbReference type="EMBL" id="ESN97076.1"/>
    </source>
</evidence>
<organism evidence="4 5">
    <name type="scientific">Helobdella robusta</name>
    <name type="common">Californian leech</name>
    <dbReference type="NCBI Taxonomy" id="6412"/>
    <lineage>
        <taxon>Eukaryota</taxon>
        <taxon>Metazoa</taxon>
        <taxon>Spiralia</taxon>
        <taxon>Lophotrochozoa</taxon>
        <taxon>Annelida</taxon>
        <taxon>Clitellata</taxon>
        <taxon>Hirudinea</taxon>
        <taxon>Rhynchobdellida</taxon>
        <taxon>Glossiphoniidae</taxon>
        <taxon>Helobdella</taxon>
    </lineage>
</organism>
<evidence type="ECO:0000313" key="4">
    <source>
        <dbReference type="EnsemblMetazoa" id="HelroP178525"/>
    </source>
</evidence>
<dbReference type="PANTHER" id="PTHR37984:SF13">
    <property type="entry name" value="RIBONUCLEASE H"/>
    <property type="match status" value="1"/>
</dbReference>
<evidence type="ECO:0000256" key="1">
    <source>
        <dbReference type="PROSITE-ProRule" id="PRU00047"/>
    </source>
</evidence>
<keyword evidence="1" id="KW-0862">Zinc</keyword>
<dbReference type="InterPro" id="IPR001878">
    <property type="entry name" value="Znf_CCHC"/>
</dbReference>
<dbReference type="GO" id="GO:0008270">
    <property type="term" value="F:zinc ion binding"/>
    <property type="evidence" value="ECO:0007669"/>
    <property type="project" value="UniProtKB-KW"/>
</dbReference>
<dbReference type="GeneID" id="20206810"/>
<reference evidence="5" key="1">
    <citation type="submission" date="2012-12" db="EMBL/GenBank/DDBJ databases">
        <authorList>
            <person name="Hellsten U."/>
            <person name="Grimwood J."/>
            <person name="Chapman J.A."/>
            <person name="Shapiro H."/>
            <person name="Aerts A."/>
            <person name="Otillar R.P."/>
            <person name="Terry A.Y."/>
            <person name="Boore J.L."/>
            <person name="Simakov O."/>
            <person name="Marletaz F."/>
            <person name="Cho S.-J."/>
            <person name="Edsinger-Gonzales E."/>
            <person name="Havlak P."/>
            <person name="Kuo D.-H."/>
            <person name="Larsson T."/>
            <person name="Lv J."/>
            <person name="Arendt D."/>
            <person name="Savage R."/>
            <person name="Osoegawa K."/>
            <person name="de Jong P."/>
            <person name="Lindberg D.R."/>
            <person name="Seaver E.C."/>
            <person name="Weisblat D.A."/>
            <person name="Putnam N.H."/>
            <person name="Grigoriev I.V."/>
            <person name="Rokhsar D.S."/>
        </authorList>
    </citation>
    <scope>NUCLEOTIDE SEQUENCE</scope>
</reference>
<dbReference type="SUPFAM" id="SSF56672">
    <property type="entry name" value="DNA/RNA polymerases"/>
    <property type="match status" value="1"/>
</dbReference>
<dbReference type="PROSITE" id="PS50158">
    <property type="entry name" value="ZF_CCHC"/>
    <property type="match status" value="1"/>
</dbReference>
<dbReference type="Proteomes" id="UP000015101">
    <property type="component" value="Unassembled WGS sequence"/>
</dbReference>
<protein>
    <recommendedName>
        <fullName evidence="2">CCHC-type domain-containing protein</fullName>
    </recommendedName>
</protein>
<reference evidence="4" key="3">
    <citation type="submission" date="2015-06" db="UniProtKB">
        <authorList>
            <consortium name="EnsemblMetazoa"/>
        </authorList>
    </citation>
    <scope>IDENTIFICATION</scope>
</reference>
<dbReference type="OrthoDB" id="6239317at2759"/>
<dbReference type="SMART" id="SM00343">
    <property type="entry name" value="ZnF_C2HC"/>
    <property type="match status" value="1"/>
</dbReference>
<keyword evidence="1" id="KW-0479">Metal-binding</keyword>
<dbReference type="InParanoid" id="T1FDB1"/>
<accession>T1FDB1</accession>
<dbReference type="AlphaFoldDB" id="T1FDB1"/>
<dbReference type="Gene3D" id="3.30.70.270">
    <property type="match status" value="1"/>
</dbReference>
<dbReference type="InterPro" id="IPR050951">
    <property type="entry name" value="Retrovirus_Pol_polyprotein"/>
</dbReference>
<gene>
    <name evidence="4" type="primary">20206810</name>
    <name evidence="3" type="ORF">HELRODRAFT_178525</name>
</gene>
<dbReference type="CTD" id="20206810"/>
<evidence type="ECO:0000259" key="2">
    <source>
        <dbReference type="PROSITE" id="PS50158"/>
    </source>
</evidence>
<dbReference type="RefSeq" id="XP_009024858.1">
    <property type="nucleotide sequence ID" value="XM_009026610.1"/>
</dbReference>
<reference evidence="3 5" key="2">
    <citation type="journal article" date="2013" name="Nature">
        <title>Insights into bilaterian evolution from three spiralian genomes.</title>
        <authorList>
            <person name="Simakov O."/>
            <person name="Marletaz F."/>
            <person name="Cho S.J."/>
            <person name="Edsinger-Gonzales E."/>
            <person name="Havlak P."/>
            <person name="Hellsten U."/>
            <person name="Kuo D.H."/>
            <person name="Larsson T."/>
            <person name="Lv J."/>
            <person name="Arendt D."/>
            <person name="Savage R."/>
            <person name="Osoegawa K."/>
            <person name="de Jong P."/>
            <person name="Grimwood J."/>
            <person name="Chapman J.A."/>
            <person name="Shapiro H."/>
            <person name="Aerts A."/>
            <person name="Otillar R.P."/>
            <person name="Terry A.Y."/>
            <person name="Boore J.L."/>
            <person name="Grigoriev I.V."/>
            <person name="Lindberg D.R."/>
            <person name="Seaver E.C."/>
            <person name="Weisblat D.A."/>
            <person name="Putnam N.H."/>
            <person name="Rokhsar D.S."/>
        </authorList>
    </citation>
    <scope>NUCLEOTIDE SEQUENCE</scope>
</reference>
<keyword evidence="1" id="KW-0863">Zinc-finger</keyword>
<dbReference type="InterPro" id="IPR043128">
    <property type="entry name" value="Rev_trsase/Diguanyl_cyclase"/>
</dbReference>
<feature type="domain" description="CCHC-type" evidence="2">
    <location>
        <begin position="151"/>
        <end position="167"/>
    </location>
</feature>